<dbReference type="Pfam" id="PF00672">
    <property type="entry name" value="HAMP"/>
    <property type="match status" value="1"/>
</dbReference>
<organism evidence="14">
    <name type="scientific">uncultured Thermomicrobiales bacterium</name>
    <dbReference type="NCBI Taxonomy" id="1645740"/>
    <lineage>
        <taxon>Bacteria</taxon>
        <taxon>Pseudomonadati</taxon>
        <taxon>Thermomicrobiota</taxon>
        <taxon>Thermomicrobia</taxon>
        <taxon>Thermomicrobiales</taxon>
        <taxon>environmental samples</taxon>
    </lineage>
</organism>
<evidence type="ECO:0000259" key="12">
    <source>
        <dbReference type="PROSITE" id="PS50109"/>
    </source>
</evidence>
<dbReference type="EMBL" id="CADCWE010000196">
    <property type="protein sequence ID" value="CAA9551683.1"/>
    <property type="molecule type" value="Genomic_DNA"/>
</dbReference>
<name>A0A6J4UMW5_9BACT</name>
<dbReference type="InterPro" id="IPR050482">
    <property type="entry name" value="Sensor_HK_TwoCompSys"/>
</dbReference>
<keyword evidence="11" id="KW-0812">Transmembrane</keyword>
<dbReference type="PANTHER" id="PTHR24421:SF10">
    <property type="entry name" value="NITRATE_NITRITE SENSOR PROTEIN NARQ"/>
    <property type="match status" value="1"/>
</dbReference>
<evidence type="ECO:0000256" key="8">
    <source>
        <dbReference type="ARBA" id="ARBA00022840"/>
    </source>
</evidence>
<dbReference type="EC" id="2.7.13.3" evidence="3"/>
<dbReference type="GO" id="GO:0000155">
    <property type="term" value="F:phosphorelay sensor kinase activity"/>
    <property type="evidence" value="ECO:0007669"/>
    <property type="project" value="InterPro"/>
</dbReference>
<dbReference type="Pfam" id="PF07730">
    <property type="entry name" value="HisKA_3"/>
    <property type="match status" value="1"/>
</dbReference>
<feature type="transmembrane region" description="Helical" evidence="11">
    <location>
        <begin position="12"/>
        <end position="31"/>
    </location>
</feature>
<evidence type="ECO:0000313" key="14">
    <source>
        <dbReference type="EMBL" id="CAA9551683.1"/>
    </source>
</evidence>
<dbReference type="SUPFAM" id="SSF55874">
    <property type="entry name" value="ATPase domain of HSP90 chaperone/DNA topoisomerase II/histidine kinase"/>
    <property type="match status" value="1"/>
</dbReference>
<feature type="region of interest" description="Disordered" evidence="10">
    <location>
        <begin position="599"/>
        <end position="637"/>
    </location>
</feature>
<feature type="compositionally biased region" description="Basic and acidic residues" evidence="10">
    <location>
        <begin position="599"/>
        <end position="619"/>
    </location>
</feature>
<dbReference type="InterPro" id="IPR003594">
    <property type="entry name" value="HATPase_dom"/>
</dbReference>
<dbReference type="Gene3D" id="1.20.5.1930">
    <property type="match status" value="1"/>
</dbReference>
<dbReference type="CDD" id="cd06225">
    <property type="entry name" value="HAMP"/>
    <property type="match status" value="1"/>
</dbReference>
<evidence type="ECO:0000256" key="9">
    <source>
        <dbReference type="ARBA" id="ARBA00023012"/>
    </source>
</evidence>
<dbReference type="Gene3D" id="3.30.565.10">
    <property type="entry name" value="Histidine kinase-like ATPase, C-terminal domain"/>
    <property type="match status" value="1"/>
</dbReference>
<evidence type="ECO:0000256" key="7">
    <source>
        <dbReference type="ARBA" id="ARBA00022777"/>
    </source>
</evidence>
<feature type="domain" description="HAMP" evidence="13">
    <location>
        <begin position="302"/>
        <end position="354"/>
    </location>
</feature>
<dbReference type="CDD" id="cd16917">
    <property type="entry name" value="HATPase_UhpB-NarQ-NarX-like"/>
    <property type="match status" value="1"/>
</dbReference>
<dbReference type="Gene3D" id="6.10.340.10">
    <property type="match status" value="1"/>
</dbReference>
<dbReference type="InterPro" id="IPR011712">
    <property type="entry name" value="Sig_transdc_His_kin_sub3_dim/P"/>
</dbReference>
<keyword evidence="11" id="KW-0472">Membrane</keyword>
<feature type="transmembrane region" description="Helical" evidence="11">
    <location>
        <begin position="283"/>
        <end position="305"/>
    </location>
</feature>
<feature type="domain" description="Histidine kinase" evidence="12">
    <location>
        <begin position="494"/>
        <end position="584"/>
    </location>
</feature>
<keyword evidence="8" id="KW-0067">ATP-binding</keyword>
<dbReference type="PANTHER" id="PTHR24421">
    <property type="entry name" value="NITRATE/NITRITE SENSOR PROTEIN NARX-RELATED"/>
    <property type="match status" value="1"/>
</dbReference>
<evidence type="ECO:0000256" key="4">
    <source>
        <dbReference type="ARBA" id="ARBA00022553"/>
    </source>
</evidence>
<evidence type="ECO:0000259" key="13">
    <source>
        <dbReference type="PROSITE" id="PS50885"/>
    </source>
</evidence>
<accession>A0A6J4UMW5</accession>
<keyword evidence="11" id="KW-1133">Transmembrane helix</keyword>
<evidence type="ECO:0000256" key="2">
    <source>
        <dbReference type="ARBA" id="ARBA00004370"/>
    </source>
</evidence>
<dbReference type="GO" id="GO:0005524">
    <property type="term" value="F:ATP binding"/>
    <property type="evidence" value="ECO:0007669"/>
    <property type="project" value="UniProtKB-KW"/>
</dbReference>
<comment type="catalytic activity">
    <reaction evidence="1">
        <text>ATP + protein L-histidine = ADP + protein N-phospho-L-histidine.</text>
        <dbReference type="EC" id="2.7.13.3"/>
    </reaction>
</comment>
<sequence length="637" mass="67599">MIRRASLRTRFAVAALACLLPLLGVVFYVVLRTLEYSRDQLSQTEVAVADLVAQTVVQTLQDYEGILVDAARAEAVQRLDAVGSEEVLDSFVPGRPNLKELFLFDPEGELIASTGGLEPGVLRPRFQTALDRAIAGDVGVSGRVGLPEGDVIALVAPVWQGNKDEGQPVGGIGLMFSAARLDAALQPLGGGETVIAVVAENGVIAPRAAAETEGRNLTERLADPIAVAVAGGRGSHDYREDGGVQRLAVYTPVGFEDVGWAALVSNPSPTTYGPNRTLLRNGLFVLAAAGVLTLGIALMLGEVMARPLRLLTRQVSALAGGDYDQNVETVGGGEVRDLSIAFQEMADRLIAQVRDLGSAREERERQAEQLRDLHRRTLRLQEDERRRIAAEIHDAVSPLITGALYQARALRLTNGATEPAARDEALEAISDHLEGATEELHGVIFALRPPDLDDIGVVAAIERYVVGVQRSGLTCHLDVVGEIPDLAPEVRLGVYRIVQEALHNVLRHAGADEAVVRLEALDAVALRVTIRDNGAGFDPEREVRPTSLGLLSMRERAAAIGATLEIRARPGGGTAIVIERPLDAELVGPAAGDAALEAFEREPPVAAHESGHGASDRDPGPAIRSTPPQLVGAAEAP</sequence>
<dbReference type="Pfam" id="PF02518">
    <property type="entry name" value="HATPase_c"/>
    <property type="match status" value="1"/>
</dbReference>
<evidence type="ECO:0000256" key="11">
    <source>
        <dbReference type="SAM" id="Phobius"/>
    </source>
</evidence>
<dbReference type="PROSITE" id="PS50109">
    <property type="entry name" value="HIS_KIN"/>
    <property type="match status" value="1"/>
</dbReference>
<dbReference type="SUPFAM" id="SSF158472">
    <property type="entry name" value="HAMP domain-like"/>
    <property type="match status" value="1"/>
</dbReference>
<dbReference type="SMART" id="SM00304">
    <property type="entry name" value="HAMP"/>
    <property type="match status" value="1"/>
</dbReference>
<keyword evidence="5" id="KW-0808">Transferase</keyword>
<evidence type="ECO:0000256" key="1">
    <source>
        <dbReference type="ARBA" id="ARBA00000085"/>
    </source>
</evidence>
<dbReference type="Gene3D" id="3.30.450.20">
    <property type="entry name" value="PAS domain"/>
    <property type="match status" value="1"/>
</dbReference>
<evidence type="ECO:0000256" key="6">
    <source>
        <dbReference type="ARBA" id="ARBA00022741"/>
    </source>
</evidence>
<protein>
    <recommendedName>
        <fullName evidence="3">histidine kinase</fullName>
        <ecNumber evidence="3">2.7.13.3</ecNumber>
    </recommendedName>
</protein>
<proteinExistence type="predicted"/>
<dbReference type="SMART" id="SM00387">
    <property type="entry name" value="HATPase_c"/>
    <property type="match status" value="1"/>
</dbReference>
<dbReference type="AlphaFoldDB" id="A0A6J4UMW5"/>
<dbReference type="PROSITE" id="PS50885">
    <property type="entry name" value="HAMP"/>
    <property type="match status" value="1"/>
</dbReference>
<evidence type="ECO:0000256" key="10">
    <source>
        <dbReference type="SAM" id="MobiDB-lite"/>
    </source>
</evidence>
<keyword evidence="4" id="KW-0597">Phosphoprotein</keyword>
<dbReference type="GO" id="GO:0046983">
    <property type="term" value="F:protein dimerization activity"/>
    <property type="evidence" value="ECO:0007669"/>
    <property type="project" value="InterPro"/>
</dbReference>
<keyword evidence="6" id="KW-0547">Nucleotide-binding</keyword>
<dbReference type="GO" id="GO:0016020">
    <property type="term" value="C:membrane"/>
    <property type="evidence" value="ECO:0007669"/>
    <property type="project" value="UniProtKB-SubCell"/>
</dbReference>
<gene>
    <name evidence="14" type="ORF">AVDCRST_MAG73-2863</name>
</gene>
<dbReference type="InterPro" id="IPR036890">
    <property type="entry name" value="HATPase_C_sf"/>
</dbReference>
<dbReference type="CDD" id="cd18774">
    <property type="entry name" value="PDC2_HK_sensor"/>
    <property type="match status" value="1"/>
</dbReference>
<dbReference type="InterPro" id="IPR005467">
    <property type="entry name" value="His_kinase_dom"/>
</dbReference>
<evidence type="ECO:0000256" key="5">
    <source>
        <dbReference type="ARBA" id="ARBA00022679"/>
    </source>
</evidence>
<keyword evidence="7" id="KW-0418">Kinase</keyword>
<comment type="subcellular location">
    <subcellularLocation>
        <location evidence="2">Membrane</location>
    </subcellularLocation>
</comment>
<evidence type="ECO:0000256" key="3">
    <source>
        <dbReference type="ARBA" id="ARBA00012438"/>
    </source>
</evidence>
<keyword evidence="9" id="KW-0902">Two-component regulatory system</keyword>
<reference evidence="14" key="1">
    <citation type="submission" date="2020-02" db="EMBL/GenBank/DDBJ databases">
        <authorList>
            <person name="Meier V. D."/>
        </authorList>
    </citation>
    <scope>NUCLEOTIDE SEQUENCE</scope>
    <source>
        <strain evidence="14">AVDCRST_MAG73</strain>
    </source>
</reference>
<dbReference type="InterPro" id="IPR003660">
    <property type="entry name" value="HAMP_dom"/>
</dbReference>